<sequence>MAYKKKTLARILKTMSASAKAMLAGILLFTLVSSKSTALNADSLKVTITEGTNMAIALSPDKATLAMDIQGTIWTLPITGGKAKAITDALGDCRQPTWSPDGTQIAFQSYRDGNFHIWKINKDGTGLKQITFGVYHDREPHWSPDGTAIAFSSDRNGNYDIWKIVLKNDSLVRLTDHPGNDYFPAFSADGKSLAYVSERSAAAGIYISDAGGQHQLFVHSKEKLASPMWHPSSNQIIFNSLIPNASTLDIVKTGGGDWQTLSDSTEDVFPFKPSWLSETEFLYTADGQIKLRNLGDKSVKTIAFTAELNLMRDKYAPKTRDFDSVKPKPVQGIRSPIVSNNGKFIAFAALGDIWILEIGKPKPVQVTNDVFIDVDPVWSPDDKWLAFTSDRNGNMDLWIREIKTGAETCLFDAADNLKFPSWSPDGNKIAFYQADPKAYSRNTLSIIDIKTKKLESIYGGLFEASQPSWSPDGKYVVVSSLESYSTRFREGLSKFLIIPADKSEARFASPASERSLATRGKNGPVISPDGSSIAYILDNVLWTVPIDNQLNITGPPKQLTNELAEDPSWSGDSRSIVFLATDKLKKVTVASGHIEPIWMDFTWKAKKPEGRLVIHAGRVFNGKTEQYLENVDVVIEKNRIKEIVPHQAGRRGNVVNASKQTLIPGLFEMHTHQNAQLGEKGGRLWLAYGVTSIREPGTDPYDALERKESWNSGKRLGPRSFFTGGHMEGNRIYYNRNTSNVGGAQLDLELNRALTLGYDMIKTYVGLSDILQKQVTEFAHKNGLPVSSHEIYPAMGFGVDGVEHIGATSRRGYSPKLTALNKSYQDVTELVSKSGMYMTPTISLHGGFNALIQSDKSFFDHWQFTTFYSEKQKESLNSAAARAAGSNKTYHHVEKSIVSLMQKGAKLTPGTDSPIIPSGLSYHAELQSWVKAGLSPFETLRAATLWSAEEVGAGKDLGTIEPGKLADMVILDGDPLRQIKDILNVKAVIKNGEYLDIETLKTGKQALIKNQD</sequence>
<evidence type="ECO:0000256" key="1">
    <source>
        <dbReference type="ARBA" id="ARBA00009820"/>
    </source>
</evidence>
<protein>
    <submittedName>
        <fullName evidence="4">Amidohydrolase family protein</fullName>
    </submittedName>
</protein>
<dbReference type="Gene3D" id="2.120.10.30">
    <property type="entry name" value="TolB, C-terminal domain"/>
    <property type="match status" value="3"/>
</dbReference>
<feature type="signal peptide" evidence="2">
    <location>
        <begin position="1"/>
        <end position="38"/>
    </location>
</feature>
<dbReference type="PANTHER" id="PTHR36842">
    <property type="entry name" value="PROTEIN TOLB HOMOLOG"/>
    <property type="match status" value="1"/>
</dbReference>
<proteinExistence type="inferred from homology"/>
<dbReference type="Gene3D" id="3.40.50.10910">
    <property type="entry name" value="Amidohydrolase"/>
    <property type="match status" value="1"/>
</dbReference>
<feature type="chain" id="PRO_5039525668" evidence="2">
    <location>
        <begin position="39"/>
        <end position="1012"/>
    </location>
</feature>
<accession>A0A9E8NFN9</accession>
<evidence type="ECO:0000256" key="2">
    <source>
        <dbReference type="SAM" id="SignalP"/>
    </source>
</evidence>
<dbReference type="SUPFAM" id="SSF51556">
    <property type="entry name" value="Metallo-dependent hydrolases"/>
    <property type="match status" value="1"/>
</dbReference>
<evidence type="ECO:0000313" key="5">
    <source>
        <dbReference type="Proteomes" id="UP001164653"/>
    </source>
</evidence>
<dbReference type="InterPro" id="IPR032466">
    <property type="entry name" value="Metal_Hydrolase"/>
</dbReference>
<keyword evidence="2" id="KW-0732">Signal</keyword>
<dbReference type="Pfam" id="PF07676">
    <property type="entry name" value="PD40"/>
    <property type="match status" value="7"/>
</dbReference>
<dbReference type="Gene3D" id="2.30.40.10">
    <property type="entry name" value="Urease, subunit C, domain 1"/>
    <property type="match status" value="1"/>
</dbReference>
<dbReference type="SUPFAM" id="SSF69304">
    <property type="entry name" value="Tricorn protease N-terminal domain"/>
    <property type="match status" value="2"/>
</dbReference>
<dbReference type="PANTHER" id="PTHR36842:SF1">
    <property type="entry name" value="PROTEIN TOLB"/>
    <property type="match status" value="1"/>
</dbReference>
<dbReference type="Pfam" id="PF01979">
    <property type="entry name" value="Amidohydro_1"/>
    <property type="match status" value="1"/>
</dbReference>
<dbReference type="InterPro" id="IPR011059">
    <property type="entry name" value="Metal-dep_hydrolase_composite"/>
</dbReference>
<dbReference type="InterPro" id="IPR006680">
    <property type="entry name" value="Amidohydro-rel"/>
</dbReference>
<dbReference type="Proteomes" id="UP001164653">
    <property type="component" value="Chromosome"/>
</dbReference>
<dbReference type="Gene3D" id="3.30.110.90">
    <property type="entry name" value="Amidohydrolase"/>
    <property type="match status" value="1"/>
</dbReference>
<dbReference type="InterPro" id="IPR011042">
    <property type="entry name" value="6-blade_b-propeller_TolB-like"/>
</dbReference>
<keyword evidence="5" id="KW-1185">Reference proteome</keyword>
<dbReference type="AlphaFoldDB" id="A0A9E8NFN9"/>
<reference evidence="4" key="1">
    <citation type="submission" date="2022-11" db="EMBL/GenBank/DDBJ databases">
        <title>Dyadobacter pollutisoli sp. nov., isolated from plastic dumped soil.</title>
        <authorList>
            <person name="Kim J.M."/>
            <person name="Kim K.R."/>
            <person name="Lee J.K."/>
            <person name="Hao L."/>
            <person name="Jeon C.O."/>
        </authorList>
    </citation>
    <scope>NUCLEOTIDE SEQUENCE</scope>
    <source>
        <strain evidence="4">U1</strain>
    </source>
</reference>
<organism evidence="4 5">
    <name type="scientific">Dyadobacter pollutisoli</name>
    <dbReference type="NCBI Taxonomy" id="2910158"/>
    <lineage>
        <taxon>Bacteria</taxon>
        <taxon>Pseudomonadati</taxon>
        <taxon>Bacteroidota</taxon>
        <taxon>Cytophagia</taxon>
        <taxon>Cytophagales</taxon>
        <taxon>Spirosomataceae</taxon>
        <taxon>Dyadobacter</taxon>
    </lineage>
</organism>
<dbReference type="EMBL" id="CP112998">
    <property type="protein sequence ID" value="WAC14091.1"/>
    <property type="molecule type" value="Genomic_DNA"/>
</dbReference>
<dbReference type="RefSeq" id="WP_244818802.1">
    <property type="nucleotide sequence ID" value="NZ_CP112998.1"/>
</dbReference>
<dbReference type="InterPro" id="IPR011659">
    <property type="entry name" value="WD40"/>
</dbReference>
<name>A0A9E8NFN9_9BACT</name>
<gene>
    <name evidence="4" type="ORF">ON006_09030</name>
</gene>
<dbReference type="SUPFAM" id="SSF51338">
    <property type="entry name" value="Composite domain of metallo-dependent hydrolases"/>
    <property type="match status" value="1"/>
</dbReference>
<dbReference type="Gene3D" id="1.20.58.520">
    <property type="entry name" value="Amidohydrolase"/>
    <property type="match status" value="1"/>
</dbReference>
<feature type="domain" description="Amidohydrolase-related" evidence="3">
    <location>
        <begin position="760"/>
        <end position="993"/>
    </location>
</feature>
<comment type="similarity">
    <text evidence="1">Belongs to the TolB family.</text>
</comment>
<dbReference type="KEGG" id="dpf:ON006_09030"/>
<dbReference type="GO" id="GO:0016810">
    <property type="term" value="F:hydrolase activity, acting on carbon-nitrogen (but not peptide) bonds"/>
    <property type="evidence" value="ECO:0007669"/>
    <property type="project" value="InterPro"/>
</dbReference>
<evidence type="ECO:0000313" key="4">
    <source>
        <dbReference type="EMBL" id="WAC14091.1"/>
    </source>
</evidence>
<evidence type="ECO:0000259" key="3">
    <source>
        <dbReference type="Pfam" id="PF01979"/>
    </source>
</evidence>